<dbReference type="Pfam" id="PF00201">
    <property type="entry name" value="UDPGT"/>
    <property type="match status" value="1"/>
</dbReference>
<dbReference type="InterPro" id="IPR002213">
    <property type="entry name" value="UDP_glucos_trans"/>
</dbReference>
<evidence type="ECO:0008006" key="6">
    <source>
        <dbReference type="Google" id="ProtNLM"/>
    </source>
</evidence>
<keyword evidence="3" id="KW-0808">Transferase</keyword>
<keyword evidence="5" id="KW-1185">Reference proteome</keyword>
<dbReference type="FunFam" id="3.40.50.2000:FF:000047">
    <property type="entry name" value="Glycosyltransferase"/>
    <property type="match status" value="1"/>
</dbReference>
<reference evidence="4" key="2">
    <citation type="submission" date="2023-02" db="EMBL/GenBank/DDBJ databases">
        <authorList>
            <person name="Swenson N.G."/>
            <person name="Wegrzyn J.L."/>
            <person name="Mcevoy S.L."/>
        </authorList>
    </citation>
    <scope>NUCLEOTIDE SEQUENCE</scope>
    <source>
        <strain evidence="4">91603</strain>
        <tissue evidence="4">Leaf</tissue>
    </source>
</reference>
<dbReference type="PANTHER" id="PTHR48047">
    <property type="entry name" value="GLYCOSYLTRANSFERASE"/>
    <property type="match status" value="1"/>
</dbReference>
<organism evidence="4 5">
    <name type="scientific">Acer negundo</name>
    <name type="common">Box elder</name>
    <dbReference type="NCBI Taxonomy" id="4023"/>
    <lineage>
        <taxon>Eukaryota</taxon>
        <taxon>Viridiplantae</taxon>
        <taxon>Streptophyta</taxon>
        <taxon>Embryophyta</taxon>
        <taxon>Tracheophyta</taxon>
        <taxon>Spermatophyta</taxon>
        <taxon>Magnoliopsida</taxon>
        <taxon>eudicotyledons</taxon>
        <taxon>Gunneridae</taxon>
        <taxon>Pentapetalae</taxon>
        <taxon>rosids</taxon>
        <taxon>malvids</taxon>
        <taxon>Sapindales</taxon>
        <taxon>Sapindaceae</taxon>
        <taxon>Hippocastanoideae</taxon>
        <taxon>Acereae</taxon>
        <taxon>Acer</taxon>
    </lineage>
</organism>
<reference evidence="4" key="1">
    <citation type="journal article" date="2022" name="Plant J.">
        <title>Strategies of tolerance reflected in two North American maple genomes.</title>
        <authorList>
            <person name="McEvoy S.L."/>
            <person name="Sezen U.U."/>
            <person name="Trouern-Trend A."/>
            <person name="McMahon S.M."/>
            <person name="Schaberg P.G."/>
            <person name="Yang J."/>
            <person name="Wegrzyn J.L."/>
            <person name="Swenson N.G."/>
        </authorList>
    </citation>
    <scope>NUCLEOTIDE SEQUENCE</scope>
    <source>
        <strain evidence="4">91603</strain>
    </source>
</reference>
<dbReference type="PANTHER" id="PTHR48047:SF45">
    <property type="entry name" value="SCOPOLETIN GLUCOSYLTRANSFERASE-LIKE"/>
    <property type="match status" value="1"/>
</dbReference>
<dbReference type="FunFam" id="3.40.50.2000:FF:000071">
    <property type="entry name" value="Glycosyltransferase"/>
    <property type="match status" value="1"/>
</dbReference>
<dbReference type="Proteomes" id="UP001064489">
    <property type="component" value="Chromosome 4"/>
</dbReference>
<sequence>MVDEILIPTIETARLFARHGVKATIISTPLNTPFISEKIEKDRQLGADIGVRVIKFPSVEAGLPEGCENLNSITSPEMAINFKIAHILLQQPFEQLLQECHPDCIIADMVFPWATEVASKLGIPRLIFYGTSFFALTAFDCIRSYEPHRKVTSDLEPFTIPGLPDHVKLTRLQLPNFIREADKNEIAKLLDQSHEAELKSYGVIINSFHELEPAYTEHYRKVMGRKAWHIGPISLSNRYIEDKDQGANNTASMDGQECLRWLDSKKPKSVLYVCFGSVFRFSAAQLLEIARGLEASGQHFMWVQINNEDKEEWMPEEFEERMQGKGFIKRGPAPQIQILEHEAVGGFLTHCEWNSILESIAAGVPMATWPLYGEQFFNEKLVTDVLRIGVGVGAQEWSRWIDEKKFIVKKDDIANAVTQLMVSEEAEKIRSKAKVLGQMARRTVEDGGSSYSDLNSLLENLRLHRPSAKHQN</sequence>
<dbReference type="GO" id="GO:0035251">
    <property type="term" value="F:UDP-glucosyltransferase activity"/>
    <property type="evidence" value="ECO:0007669"/>
    <property type="project" value="TreeGrafter"/>
</dbReference>
<dbReference type="Gene3D" id="3.40.50.2000">
    <property type="entry name" value="Glycogen Phosphorylase B"/>
    <property type="match status" value="2"/>
</dbReference>
<proteinExistence type="inferred from homology"/>
<evidence type="ECO:0000313" key="4">
    <source>
        <dbReference type="EMBL" id="KAI9181507.1"/>
    </source>
</evidence>
<dbReference type="SUPFAM" id="SSF53756">
    <property type="entry name" value="UDP-Glycosyltransferase/glycogen phosphorylase"/>
    <property type="match status" value="1"/>
</dbReference>
<evidence type="ECO:0000256" key="3">
    <source>
        <dbReference type="ARBA" id="ARBA00022679"/>
    </source>
</evidence>
<dbReference type="AlphaFoldDB" id="A0AAD5NV93"/>
<dbReference type="EMBL" id="JAJSOW010000101">
    <property type="protein sequence ID" value="KAI9181507.1"/>
    <property type="molecule type" value="Genomic_DNA"/>
</dbReference>
<evidence type="ECO:0000313" key="5">
    <source>
        <dbReference type="Proteomes" id="UP001064489"/>
    </source>
</evidence>
<dbReference type="CDD" id="cd03784">
    <property type="entry name" value="GT1_Gtf-like"/>
    <property type="match status" value="1"/>
</dbReference>
<comment type="caution">
    <text evidence="4">The sequence shown here is derived from an EMBL/GenBank/DDBJ whole genome shotgun (WGS) entry which is preliminary data.</text>
</comment>
<keyword evidence="2" id="KW-0328">Glycosyltransferase</keyword>
<protein>
    <recommendedName>
        <fullName evidence="6">Glycosyltransferase</fullName>
    </recommendedName>
</protein>
<evidence type="ECO:0000256" key="2">
    <source>
        <dbReference type="ARBA" id="ARBA00022676"/>
    </source>
</evidence>
<accession>A0AAD5NV93</accession>
<evidence type="ECO:0000256" key="1">
    <source>
        <dbReference type="ARBA" id="ARBA00009995"/>
    </source>
</evidence>
<comment type="similarity">
    <text evidence="1">Belongs to the UDP-glycosyltransferase family.</text>
</comment>
<gene>
    <name evidence="4" type="ORF">LWI28_015646</name>
</gene>
<name>A0AAD5NV93_ACENE</name>